<dbReference type="EMBL" id="CZPZ01000031">
    <property type="protein sequence ID" value="CUS37960.1"/>
    <property type="molecule type" value="Genomic_DNA"/>
</dbReference>
<evidence type="ECO:0008006" key="3">
    <source>
        <dbReference type="Google" id="ProtNLM"/>
    </source>
</evidence>
<evidence type="ECO:0000313" key="2">
    <source>
        <dbReference type="Proteomes" id="UP000198736"/>
    </source>
</evidence>
<evidence type="ECO:0000313" key="1">
    <source>
        <dbReference type="EMBL" id="CUS37960.1"/>
    </source>
</evidence>
<proteinExistence type="predicted"/>
<organism evidence="1 2">
    <name type="scientific">Candidatus Nitrospira nitrificans</name>
    <dbReference type="NCBI Taxonomy" id="1742973"/>
    <lineage>
        <taxon>Bacteria</taxon>
        <taxon>Pseudomonadati</taxon>
        <taxon>Nitrospirota</taxon>
        <taxon>Nitrospiria</taxon>
        <taxon>Nitrospirales</taxon>
        <taxon>Nitrospiraceae</taxon>
        <taxon>Nitrospira</taxon>
    </lineage>
</organism>
<sequence length="91" mass="10494">MELRYLLRDRFRASPELISTVKAKLRDEHIVPKPTKHSPLPIRDPDQWVLTSAIDGQTDLLVTGDQDLLVRADRAPLAIVDPRGCWDRLRR</sequence>
<reference evidence="2" key="1">
    <citation type="submission" date="2015-10" db="EMBL/GenBank/DDBJ databases">
        <authorList>
            <person name="Luecker S."/>
            <person name="Luecker S."/>
        </authorList>
    </citation>
    <scope>NUCLEOTIDE SEQUENCE [LARGE SCALE GENOMIC DNA]</scope>
</reference>
<keyword evidence="2" id="KW-1185">Reference proteome</keyword>
<dbReference type="STRING" id="1742973.COMA2_40117"/>
<dbReference type="Proteomes" id="UP000198736">
    <property type="component" value="Unassembled WGS sequence"/>
</dbReference>
<dbReference type="RefSeq" id="WP_217490766.1">
    <property type="nucleotide sequence ID" value="NZ_CZPZ01000031.1"/>
</dbReference>
<protein>
    <recommendedName>
        <fullName evidence="3">PIN domain-containing protein</fullName>
    </recommendedName>
</protein>
<gene>
    <name evidence="1" type="ORF">COMA2_40117</name>
</gene>
<name>A0A0S4LN52_9BACT</name>
<accession>A0A0S4LN52</accession>
<dbReference type="AlphaFoldDB" id="A0A0S4LN52"/>